<feature type="region of interest" description="Disordered" evidence="1">
    <location>
        <begin position="1"/>
        <end position="35"/>
    </location>
</feature>
<protein>
    <submittedName>
        <fullName evidence="2">Uncharacterized protein</fullName>
    </submittedName>
</protein>
<evidence type="ECO:0000313" key="2">
    <source>
        <dbReference type="EMBL" id="MBA4632654.1"/>
    </source>
</evidence>
<feature type="compositionally biased region" description="Polar residues" evidence="1">
    <location>
        <begin position="99"/>
        <end position="110"/>
    </location>
</feature>
<sequence length="147" mass="15517">MDGCPMEAKNEPASLPSSQTQPLPSSQTDPEDHEVKARVDAVWQQLNKGVSTKTLYSIVNHHSSTTGNRTVQKEKVSHNWMTVLGLGSKRAEANGTPVERSSTTCPQNQYGTSEEAKKLAAAALAAARDAAAAASAALARGKIEDSS</sequence>
<name>A0A7C8Z2L3_OPUST</name>
<accession>A0A7C8Z2L3</accession>
<dbReference type="EMBL" id="GISG01083572">
    <property type="protein sequence ID" value="MBA4632654.1"/>
    <property type="molecule type" value="Transcribed_RNA"/>
</dbReference>
<proteinExistence type="predicted"/>
<evidence type="ECO:0000256" key="1">
    <source>
        <dbReference type="SAM" id="MobiDB-lite"/>
    </source>
</evidence>
<dbReference type="PANTHER" id="PTHR48407">
    <property type="entry name" value="CRANIOFACIAL DEVELOPMENT PROTEIN 1"/>
    <property type="match status" value="1"/>
</dbReference>
<dbReference type="InterPro" id="IPR027124">
    <property type="entry name" value="Swc5/CFDP1/2"/>
</dbReference>
<feature type="compositionally biased region" description="Low complexity" evidence="1">
    <location>
        <begin position="14"/>
        <end position="28"/>
    </location>
</feature>
<reference evidence="2" key="2">
    <citation type="submission" date="2020-07" db="EMBL/GenBank/DDBJ databases">
        <authorList>
            <person name="Vera ALvarez R."/>
            <person name="Arias-Moreno D.M."/>
            <person name="Jimenez-Jacinto V."/>
            <person name="Jimenez-Bremont J.F."/>
            <person name="Swaminathan K."/>
            <person name="Moose S.P."/>
            <person name="Guerrero-Gonzalez M.L."/>
            <person name="Marino-Ramirez L."/>
            <person name="Landsman D."/>
            <person name="Rodriguez-Kessler M."/>
            <person name="Delgado-Sanchez P."/>
        </authorList>
    </citation>
    <scope>NUCLEOTIDE SEQUENCE</scope>
    <source>
        <tissue evidence="2">Cladode</tissue>
    </source>
</reference>
<dbReference type="AlphaFoldDB" id="A0A7C8Z2L3"/>
<reference evidence="2" key="1">
    <citation type="journal article" date="2013" name="J. Plant Res.">
        <title>Effect of fungi and light on seed germination of three Opuntia species from semiarid lands of central Mexico.</title>
        <authorList>
            <person name="Delgado-Sanchez P."/>
            <person name="Jimenez-Bremont J.F."/>
            <person name="Guerrero-Gonzalez Mde L."/>
            <person name="Flores J."/>
        </authorList>
    </citation>
    <scope>NUCLEOTIDE SEQUENCE</scope>
    <source>
        <tissue evidence="2">Cladode</tissue>
    </source>
</reference>
<dbReference type="PANTHER" id="PTHR48407:SF1">
    <property type="entry name" value="CRANIOFACIAL DEVELOPMENT PROTEIN 1"/>
    <property type="match status" value="1"/>
</dbReference>
<organism evidence="2">
    <name type="scientific">Opuntia streptacantha</name>
    <name type="common">Prickly pear cactus</name>
    <name type="synonym">Opuntia cardona</name>
    <dbReference type="NCBI Taxonomy" id="393608"/>
    <lineage>
        <taxon>Eukaryota</taxon>
        <taxon>Viridiplantae</taxon>
        <taxon>Streptophyta</taxon>
        <taxon>Embryophyta</taxon>
        <taxon>Tracheophyta</taxon>
        <taxon>Spermatophyta</taxon>
        <taxon>Magnoliopsida</taxon>
        <taxon>eudicotyledons</taxon>
        <taxon>Gunneridae</taxon>
        <taxon>Pentapetalae</taxon>
        <taxon>Caryophyllales</taxon>
        <taxon>Cactineae</taxon>
        <taxon>Cactaceae</taxon>
        <taxon>Opuntioideae</taxon>
        <taxon>Opuntia</taxon>
    </lineage>
</organism>
<feature type="region of interest" description="Disordered" evidence="1">
    <location>
        <begin position="91"/>
        <end position="110"/>
    </location>
</feature>